<comment type="caution">
    <text evidence="9">The sequence shown here is derived from an EMBL/GenBank/DDBJ whole genome shotgun (WGS) entry which is preliminary data.</text>
</comment>
<dbReference type="PRINTS" id="PR00723">
    <property type="entry name" value="SUBTILISIN"/>
</dbReference>
<evidence type="ECO:0000256" key="7">
    <source>
        <dbReference type="SAM" id="SignalP"/>
    </source>
</evidence>
<dbReference type="EMBL" id="JBBPDW010000018">
    <property type="protein sequence ID" value="KAK7545242.1"/>
    <property type="molecule type" value="Genomic_DNA"/>
</dbReference>
<dbReference type="Pfam" id="PF00082">
    <property type="entry name" value="Peptidase_S8"/>
    <property type="match status" value="1"/>
</dbReference>
<keyword evidence="10" id="KW-1185">Reference proteome</keyword>
<feature type="active site" description="Charge relay system" evidence="5">
    <location>
        <position position="338"/>
    </location>
</feature>
<evidence type="ECO:0000256" key="5">
    <source>
        <dbReference type="PROSITE-ProRule" id="PRU01240"/>
    </source>
</evidence>
<evidence type="ECO:0000256" key="3">
    <source>
        <dbReference type="ARBA" id="ARBA00022801"/>
    </source>
</evidence>
<feature type="chain" id="PRO_5047207188" evidence="7">
    <location>
        <begin position="17"/>
        <end position="423"/>
    </location>
</feature>
<protein>
    <submittedName>
        <fullName evidence="9">Subtilisin-like protease</fullName>
    </submittedName>
</protein>
<comment type="similarity">
    <text evidence="1 5 6">Belongs to the peptidase S8 family.</text>
</comment>
<evidence type="ECO:0000313" key="9">
    <source>
        <dbReference type="EMBL" id="KAK7545242.1"/>
    </source>
</evidence>
<dbReference type="Proteomes" id="UP001365128">
    <property type="component" value="Unassembled WGS sequence"/>
</dbReference>
<feature type="active site" description="Charge relay system" evidence="5">
    <location>
        <position position="173"/>
    </location>
</feature>
<dbReference type="InterPro" id="IPR036852">
    <property type="entry name" value="Peptidase_S8/S53_dom_sf"/>
</dbReference>
<gene>
    <name evidence="9" type="ORF">IWX46DRAFT_112048</name>
</gene>
<dbReference type="CDD" id="cd04077">
    <property type="entry name" value="Peptidases_S8_PCSK9_ProteinaseK_like"/>
    <property type="match status" value="1"/>
</dbReference>
<dbReference type="PROSITE" id="PS51892">
    <property type="entry name" value="SUBTILASE"/>
    <property type="match status" value="1"/>
</dbReference>
<dbReference type="PROSITE" id="PS00136">
    <property type="entry name" value="SUBTILASE_ASP"/>
    <property type="match status" value="1"/>
</dbReference>
<dbReference type="SUPFAM" id="SSF52743">
    <property type="entry name" value="Subtilisin-like"/>
    <property type="match status" value="1"/>
</dbReference>
<dbReference type="InterPro" id="IPR023827">
    <property type="entry name" value="Peptidase_S8_Asp-AS"/>
</dbReference>
<keyword evidence="3 5" id="KW-0378">Hydrolase</keyword>
<keyword evidence="7" id="KW-0732">Signal</keyword>
<evidence type="ECO:0000256" key="2">
    <source>
        <dbReference type="ARBA" id="ARBA00022670"/>
    </source>
</evidence>
<evidence type="ECO:0000259" key="8">
    <source>
        <dbReference type="Pfam" id="PF00082"/>
    </source>
</evidence>
<dbReference type="InterPro" id="IPR034193">
    <property type="entry name" value="PCSK9_ProteinaseK-like"/>
</dbReference>
<evidence type="ECO:0000313" key="10">
    <source>
        <dbReference type="Proteomes" id="UP001365128"/>
    </source>
</evidence>
<organism evidence="9 10">
    <name type="scientific">Phyllosticta citricarpa</name>
    <dbReference type="NCBI Taxonomy" id="55181"/>
    <lineage>
        <taxon>Eukaryota</taxon>
        <taxon>Fungi</taxon>
        <taxon>Dikarya</taxon>
        <taxon>Ascomycota</taxon>
        <taxon>Pezizomycotina</taxon>
        <taxon>Dothideomycetes</taxon>
        <taxon>Dothideomycetes incertae sedis</taxon>
        <taxon>Botryosphaeriales</taxon>
        <taxon>Phyllostictaceae</taxon>
        <taxon>Phyllosticta</taxon>
    </lineage>
</organism>
<dbReference type="PANTHER" id="PTHR43806:SF11">
    <property type="entry name" value="CEREVISIN-RELATED"/>
    <property type="match status" value="1"/>
</dbReference>
<keyword evidence="2 5" id="KW-0645">Protease</keyword>
<dbReference type="Gene3D" id="3.40.50.200">
    <property type="entry name" value="Peptidase S8/S53 domain"/>
    <property type="match status" value="1"/>
</dbReference>
<evidence type="ECO:0000256" key="6">
    <source>
        <dbReference type="RuleBase" id="RU003355"/>
    </source>
</evidence>
<dbReference type="InterPro" id="IPR015500">
    <property type="entry name" value="Peptidase_S8_subtilisin-rel"/>
</dbReference>
<evidence type="ECO:0000256" key="4">
    <source>
        <dbReference type="ARBA" id="ARBA00022825"/>
    </source>
</evidence>
<keyword evidence="4 5" id="KW-0720">Serine protease</keyword>
<accession>A0ABR1MBF1</accession>
<name>A0ABR1MBF1_9PEZI</name>
<dbReference type="InterPro" id="IPR050131">
    <property type="entry name" value="Peptidase_S8_subtilisin-like"/>
</dbReference>
<dbReference type="InterPro" id="IPR023828">
    <property type="entry name" value="Peptidase_S8_Ser-AS"/>
</dbReference>
<dbReference type="PROSITE" id="PS00138">
    <property type="entry name" value="SUBTILASE_SER"/>
    <property type="match status" value="1"/>
</dbReference>
<feature type="domain" description="Peptidase S8/S53" evidence="8">
    <location>
        <begin position="134"/>
        <end position="378"/>
    </location>
</feature>
<evidence type="ECO:0000256" key="1">
    <source>
        <dbReference type="ARBA" id="ARBA00011073"/>
    </source>
</evidence>
<proteinExistence type="inferred from homology"/>
<sequence length="423" mass="43261">MKTVTFLALAASLVQAAPHKRDTSNYDVILSSTADVASVLGQLGLSADDDVVSATYTNSYFKGFSGAFTADQIKSLDNVTEVSSVNTAVDLKIKATRSRAPWGLQRISQTDEITSTAQVSQAAYTYTYSDTSLGSGVDIYIVDTGIRTTHEQFGGRAKMGYTAFSSNTDDNGHGTHVSGTSAGSTVGIASNANLIGVKVLDSAGSGTSSGLIGGLDYVASQHSSRSSERDFIASVASMSLGFSGRSTSVESALKSLSSAGVHIAVAAGNDADNACSYTPSALGGSNSNIITVGASNINDEVAYFSNTGRCVDVYAPGLTTYSSYDDSDTTYAIASGTSMATPHISGLLAYFLAADSSLRSSPATLKSYVKSAALSGKLSAGEGNVYSGDALILANNGETGSNSLAAEVQGTEVDAVVDAGMFY</sequence>
<dbReference type="PANTHER" id="PTHR43806">
    <property type="entry name" value="PEPTIDASE S8"/>
    <property type="match status" value="1"/>
</dbReference>
<feature type="active site" description="Charge relay system" evidence="5">
    <location>
        <position position="143"/>
    </location>
</feature>
<dbReference type="InterPro" id="IPR000209">
    <property type="entry name" value="Peptidase_S8/S53_dom"/>
</dbReference>
<reference evidence="9 10" key="1">
    <citation type="submission" date="2024-04" db="EMBL/GenBank/DDBJ databases">
        <title>Phyllosticta paracitricarpa is synonymous to the EU quarantine fungus P. citricarpa based on phylogenomic analyses.</title>
        <authorList>
            <consortium name="Lawrence Berkeley National Laboratory"/>
            <person name="Van Ingen-Buijs V.A."/>
            <person name="Van Westerhoven A.C."/>
            <person name="Haridas S."/>
            <person name="Skiadas P."/>
            <person name="Martin F."/>
            <person name="Groenewald J.Z."/>
            <person name="Crous P.W."/>
            <person name="Seidl M.F."/>
        </authorList>
    </citation>
    <scope>NUCLEOTIDE SEQUENCE [LARGE SCALE GENOMIC DNA]</scope>
    <source>
        <strain evidence="9 10">CBS 122670</strain>
    </source>
</reference>
<feature type="signal peptide" evidence="7">
    <location>
        <begin position="1"/>
        <end position="16"/>
    </location>
</feature>